<evidence type="ECO:0000313" key="2">
    <source>
        <dbReference type="EMBL" id="KAG6769251.1"/>
    </source>
</evidence>
<comment type="caution">
    <text evidence="2">The sequence shown here is derived from an EMBL/GenBank/DDBJ whole genome shotgun (WGS) entry which is preliminary data.</text>
</comment>
<reference evidence="2" key="1">
    <citation type="journal article" date="2020" name="bioRxiv">
        <title>Hybrid origin of Populus tomentosa Carr. identified through genome sequencing and phylogenomic analysis.</title>
        <authorList>
            <person name="An X."/>
            <person name="Gao K."/>
            <person name="Chen Z."/>
            <person name="Li J."/>
            <person name="Yang X."/>
            <person name="Yang X."/>
            <person name="Zhou J."/>
            <person name="Guo T."/>
            <person name="Zhao T."/>
            <person name="Huang S."/>
            <person name="Miao D."/>
            <person name="Khan W.U."/>
            <person name="Rao P."/>
            <person name="Ye M."/>
            <person name="Lei B."/>
            <person name="Liao W."/>
            <person name="Wang J."/>
            <person name="Ji L."/>
            <person name="Li Y."/>
            <person name="Guo B."/>
            <person name="Mustafa N.S."/>
            <person name="Li S."/>
            <person name="Yun Q."/>
            <person name="Keller S.R."/>
            <person name="Mao J."/>
            <person name="Zhang R."/>
            <person name="Strauss S.H."/>
        </authorList>
    </citation>
    <scope>NUCLEOTIDE SEQUENCE</scope>
    <source>
        <strain evidence="2">GM15</strain>
        <tissue evidence="2">Leaf</tissue>
    </source>
</reference>
<protein>
    <submittedName>
        <fullName evidence="2">Uncharacterized protein</fullName>
    </submittedName>
</protein>
<dbReference type="AlphaFoldDB" id="A0A8X8CN61"/>
<evidence type="ECO:0000313" key="3">
    <source>
        <dbReference type="Proteomes" id="UP000886885"/>
    </source>
</evidence>
<organism evidence="2 3">
    <name type="scientific">Populus tomentosa</name>
    <name type="common">Chinese white poplar</name>
    <dbReference type="NCBI Taxonomy" id="118781"/>
    <lineage>
        <taxon>Eukaryota</taxon>
        <taxon>Viridiplantae</taxon>
        <taxon>Streptophyta</taxon>
        <taxon>Embryophyta</taxon>
        <taxon>Tracheophyta</taxon>
        <taxon>Spermatophyta</taxon>
        <taxon>Magnoliopsida</taxon>
        <taxon>eudicotyledons</taxon>
        <taxon>Gunneridae</taxon>
        <taxon>Pentapetalae</taxon>
        <taxon>rosids</taxon>
        <taxon>fabids</taxon>
        <taxon>Malpighiales</taxon>
        <taxon>Salicaceae</taxon>
        <taxon>Saliceae</taxon>
        <taxon>Populus</taxon>
    </lineage>
</organism>
<name>A0A8X8CN61_POPTO</name>
<evidence type="ECO:0000256" key="1">
    <source>
        <dbReference type="SAM" id="MobiDB-lite"/>
    </source>
</evidence>
<keyword evidence="3" id="KW-1185">Reference proteome</keyword>
<gene>
    <name evidence="2" type="ORF">POTOM_024869</name>
</gene>
<dbReference type="EMBL" id="JAAWWB010000012">
    <property type="protein sequence ID" value="KAG6769251.1"/>
    <property type="molecule type" value="Genomic_DNA"/>
</dbReference>
<sequence>MMVSSAENHYVYKESQLSSQQPFLCLERKLAARVREDGVNLVNCPQRHSDLPPHYPRQSSATNSSAMDSSYYEWFSNNGSS</sequence>
<feature type="region of interest" description="Disordered" evidence="1">
    <location>
        <begin position="45"/>
        <end position="66"/>
    </location>
</feature>
<dbReference type="Proteomes" id="UP000886885">
    <property type="component" value="Chromosome 6D"/>
</dbReference>
<proteinExistence type="predicted"/>
<accession>A0A8X8CN61</accession>